<dbReference type="KEGG" id="ssyi:EKG83_10830"/>
<evidence type="ECO:0000256" key="1">
    <source>
        <dbReference type="SAM" id="SignalP"/>
    </source>
</evidence>
<keyword evidence="3" id="KW-1185">Reference proteome</keyword>
<accession>A0A5Q0GVB3</accession>
<dbReference type="Proteomes" id="UP000325787">
    <property type="component" value="Chromosome"/>
</dbReference>
<evidence type="ECO:0000313" key="3">
    <source>
        <dbReference type="Proteomes" id="UP000325787"/>
    </source>
</evidence>
<dbReference type="EMBL" id="CP034550">
    <property type="protein sequence ID" value="QFZ17909.1"/>
    <property type="molecule type" value="Genomic_DNA"/>
</dbReference>
<evidence type="ECO:0000313" key="2">
    <source>
        <dbReference type="EMBL" id="QFZ17909.1"/>
    </source>
</evidence>
<keyword evidence="1" id="KW-0732">Signal</keyword>
<protein>
    <recommendedName>
        <fullName evidence="4">Lipoprotein</fullName>
    </recommendedName>
</protein>
<proteinExistence type="predicted"/>
<gene>
    <name evidence="2" type="ORF">EKG83_10830</name>
</gene>
<feature type="signal peptide" evidence="1">
    <location>
        <begin position="1"/>
        <end position="25"/>
    </location>
</feature>
<dbReference type="PROSITE" id="PS51257">
    <property type="entry name" value="PROKAR_LIPOPROTEIN"/>
    <property type="match status" value="1"/>
</dbReference>
<reference evidence="3" key="1">
    <citation type="journal article" date="2021" name="Curr. Microbiol.">
        <title>Complete genome of nocamycin-producing strain Saccharothrix syringae NRRL B-16468 reveals the biosynthetic potential for secondary metabolites.</title>
        <authorList>
            <person name="Mo X."/>
            <person name="Yang S."/>
        </authorList>
    </citation>
    <scope>NUCLEOTIDE SEQUENCE [LARGE SCALE GENOMIC DNA]</scope>
    <source>
        <strain evidence="3">ATCC 51364 / DSM 43886 / JCM 6844 / KCTC 9398 / NBRC 14523 / NRRL B-16468 / INA 2240</strain>
    </source>
</reference>
<feature type="chain" id="PRO_5025067529" description="Lipoprotein" evidence="1">
    <location>
        <begin position="26"/>
        <end position="315"/>
    </location>
</feature>
<organism evidence="2 3">
    <name type="scientific">Saccharothrix syringae</name>
    <name type="common">Nocardiopsis syringae</name>
    <dbReference type="NCBI Taxonomy" id="103733"/>
    <lineage>
        <taxon>Bacteria</taxon>
        <taxon>Bacillati</taxon>
        <taxon>Actinomycetota</taxon>
        <taxon>Actinomycetes</taxon>
        <taxon>Pseudonocardiales</taxon>
        <taxon>Pseudonocardiaceae</taxon>
        <taxon>Saccharothrix</taxon>
    </lineage>
</organism>
<dbReference type="AlphaFoldDB" id="A0A5Q0GVB3"/>
<sequence>MSRPVGRRWGVALVAVLLAGCAAEADVPQAPPATGLLGALAGVRATDGSATQVEYGEVAALRALAERDGRFLGLVGYGYSRVAAQHRVLADVVGFDPGLATTAVQVGRDSWAAVLRMDVDVAAVDAKLTALGGRRDGGTWTTAGDDEISPDGPLARQGVVTGFQRVRVQAGSVAHATGAEALRWVTEPGGRTLADDPMVGELARCLGEVSAALVSRPKTGLPMAAGVRTTAAGEATEVVCVPDENPKALAGRVRDNLETGQGAREPWSAVLPGARVEQPADQTGVVRVLVPAVPGAQVGRVFTVWHSGDLPALFG</sequence>
<evidence type="ECO:0008006" key="4">
    <source>
        <dbReference type="Google" id="ProtNLM"/>
    </source>
</evidence>
<dbReference type="OrthoDB" id="3688255at2"/>
<name>A0A5Q0GVB3_SACSY</name>
<dbReference type="RefSeq" id="WP_153278005.1">
    <property type="nucleotide sequence ID" value="NZ_CP034550.1"/>
</dbReference>